<accession>A0A926NTW9</accession>
<comment type="cofactor">
    <cofactor evidence="9">
        <name>Zn(2+)</name>
        <dbReference type="ChEBI" id="CHEBI:29105"/>
    </cofactor>
    <text evidence="9">Binds 1 zinc ion per subunit.</text>
</comment>
<dbReference type="AlphaFoldDB" id="A0A926NTW9"/>
<dbReference type="GO" id="GO:0008968">
    <property type="term" value="F:D-sedoheptulose 7-phosphate isomerase activity"/>
    <property type="evidence" value="ECO:0007669"/>
    <property type="project" value="UniProtKB-UniRule"/>
</dbReference>
<evidence type="ECO:0000256" key="9">
    <source>
        <dbReference type="HAMAP-Rule" id="MF_00067"/>
    </source>
</evidence>
<feature type="binding site" evidence="9">
    <location>
        <begin position="51"/>
        <end position="53"/>
    </location>
    <ligand>
        <name>substrate</name>
    </ligand>
</feature>
<evidence type="ECO:0000256" key="3">
    <source>
        <dbReference type="ARBA" id="ARBA00009894"/>
    </source>
</evidence>
<comment type="miscellaneous">
    <text evidence="9">The reaction produces a racemic mixture of D-glycero-alpha-D-manno-heptose 7-phosphate and D-glycero-beta-D-manno-heptose 7-phosphate.</text>
</comment>
<dbReference type="InterPro" id="IPR001347">
    <property type="entry name" value="SIS_dom"/>
</dbReference>
<reference evidence="11" key="1">
    <citation type="submission" date="2020-09" db="EMBL/GenBank/DDBJ databases">
        <title>Novel species of Mucilaginibacter isolated from a glacier on the Tibetan Plateau.</title>
        <authorList>
            <person name="Liu Q."/>
            <person name="Xin Y.-H."/>
        </authorList>
    </citation>
    <scope>NUCLEOTIDE SEQUENCE</scope>
    <source>
        <strain evidence="11">ZB1P21</strain>
    </source>
</reference>
<comment type="function">
    <text evidence="9">Catalyzes the isomerization of sedoheptulose 7-phosphate in D-glycero-D-manno-heptose 7-phosphate.</text>
</comment>
<sequence length="196" mass="20893">MDNKIIAQISSSIAAKEILLADKEQLNLIKEAAQMVVNAYQMGNKTLLAGNGGSAADAQHIAGEFVSRFYFDRPGLSSIALTTDTSVITAIGNDYGYEKLFSRQVQAIGNTGDVFIGISTSGNSPNIIAALLECKSKGLKTIGLTGDRGGEMTNLCDICIEVPSSETPRIQEAHILIGHIICFLVEEEIFGALKPE</sequence>
<feature type="binding site" evidence="9">
    <location>
        <position position="60"/>
    </location>
    <ligand>
        <name>Zn(2+)</name>
        <dbReference type="ChEBI" id="CHEBI:29105"/>
    </ligand>
</feature>
<name>A0A926NTW9_9SPHI</name>
<dbReference type="HAMAP" id="MF_00067">
    <property type="entry name" value="GmhA"/>
    <property type="match status" value="1"/>
</dbReference>
<dbReference type="EC" id="5.3.1.28" evidence="9"/>
<evidence type="ECO:0000256" key="1">
    <source>
        <dbReference type="ARBA" id="ARBA00000348"/>
    </source>
</evidence>
<organism evidence="11 12">
    <name type="scientific">Mucilaginibacter glaciei</name>
    <dbReference type="NCBI Taxonomy" id="2772109"/>
    <lineage>
        <taxon>Bacteria</taxon>
        <taxon>Pseudomonadati</taxon>
        <taxon>Bacteroidota</taxon>
        <taxon>Sphingobacteriia</taxon>
        <taxon>Sphingobacteriales</taxon>
        <taxon>Sphingobacteriaceae</taxon>
        <taxon>Mucilaginibacter</taxon>
    </lineage>
</organism>
<dbReference type="GO" id="GO:0008270">
    <property type="term" value="F:zinc ion binding"/>
    <property type="evidence" value="ECO:0007669"/>
    <property type="project" value="UniProtKB-UniRule"/>
</dbReference>
<comment type="caution">
    <text evidence="11">The sequence shown here is derived from an EMBL/GenBank/DDBJ whole genome shotgun (WGS) entry which is preliminary data.</text>
</comment>
<feature type="binding site" evidence="9">
    <location>
        <begin position="93"/>
        <end position="94"/>
    </location>
    <ligand>
        <name>substrate</name>
    </ligand>
</feature>
<dbReference type="Pfam" id="PF13580">
    <property type="entry name" value="SIS_2"/>
    <property type="match status" value="1"/>
</dbReference>
<feature type="binding site" evidence="9">
    <location>
        <position position="64"/>
    </location>
    <ligand>
        <name>Zn(2+)</name>
        <dbReference type="ChEBI" id="CHEBI:29105"/>
    </ligand>
</feature>
<dbReference type="InterPro" id="IPR050099">
    <property type="entry name" value="SIS_GmhA/DiaA_subfam"/>
</dbReference>
<dbReference type="Proteomes" id="UP000619078">
    <property type="component" value="Unassembled WGS sequence"/>
</dbReference>
<keyword evidence="5 9" id="KW-0479">Metal-binding</keyword>
<feature type="domain" description="SIS" evidence="10">
    <location>
        <begin position="36"/>
        <end position="195"/>
    </location>
</feature>
<evidence type="ECO:0000256" key="6">
    <source>
        <dbReference type="ARBA" id="ARBA00022833"/>
    </source>
</evidence>
<feature type="binding site" evidence="9">
    <location>
        <begin position="119"/>
        <end position="121"/>
    </location>
    <ligand>
        <name>substrate</name>
    </ligand>
</feature>
<dbReference type="InterPro" id="IPR004515">
    <property type="entry name" value="Phosphoheptose_Isoase"/>
</dbReference>
<feature type="binding site" evidence="9">
    <location>
        <position position="64"/>
    </location>
    <ligand>
        <name>substrate</name>
    </ligand>
</feature>
<feature type="binding site" evidence="9">
    <location>
        <position position="179"/>
    </location>
    <ligand>
        <name>Zn(2+)</name>
        <dbReference type="ChEBI" id="CHEBI:29105"/>
    </ligand>
</feature>
<evidence type="ECO:0000256" key="2">
    <source>
        <dbReference type="ARBA" id="ARBA00004496"/>
    </source>
</evidence>
<dbReference type="GO" id="GO:0005975">
    <property type="term" value="P:carbohydrate metabolic process"/>
    <property type="evidence" value="ECO:0007669"/>
    <property type="project" value="UniProtKB-UniRule"/>
</dbReference>
<comment type="catalytic activity">
    <reaction evidence="1 9">
        <text>2 D-sedoheptulose 7-phosphate = D-glycero-alpha-D-manno-heptose 7-phosphate + D-glycero-beta-D-manno-heptose 7-phosphate</text>
        <dbReference type="Rhea" id="RHEA:27489"/>
        <dbReference type="ChEBI" id="CHEBI:57483"/>
        <dbReference type="ChEBI" id="CHEBI:60203"/>
        <dbReference type="ChEBI" id="CHEBI:60204"/>
        <dbReference type="EC" id="5.3.1.28"/>
    </reaction>
</comment>
<evidence type="ECO:0000256" key="4">
    <source>
        <dbReference type="ARBA" id="ARBA00022490"/>
    </source>
</evidence>
<dbReference type="PROSITE" id="PS51464">
    <property type="entry name" value="SIS"/>
    <property type="match status" value="1"/>
</dbReference>
<keyword evidence="8 9" id="KW-0119">Carbohydrate metabolism</keyword>
<dbReference type="GO" id="GO:0097367">
    <property type="term" value="F:carbohydrate derivative binding"/>
    <property type="evidence" value="ECO:0007669"/>
    <property type="project" value="InterPro"/>
</dbReference>
<keyword evidence="7 9" id="KW-0413">Isomerase</keyword>
<dbReference type="Gene3D" id="3.40.50.10490">
    <property type="entry name" value="Glucose-6-phosphate isomerase like protein, domain 1"/>
    <property type="match status" value="1"/>
</dbReference>
<keyword evidence="6 9" id="KW-0862">Zinc</keyword>
<dbReference type="PANTHER" id="PTHR30390:SF6">
    <property type="entry name" value="DNAA INITIATOR-ASSOCIATING PROTEIN DIAA"/>
    <property type="match status" value="1"/>
</dbReference>
<dbReference type="EMBL" id="JACWMX010000006">
    <property type="protein sequence ID" value="MBD1394640.1"/>
    <property type="molecule type" value="Genomic_DNA"/>
</dbReference>
<evidence type="ECO:0000256" key="8">
    <source>
        <dbReference type="ARBA" id="ARBA00023277"/>
    </source>
</evidence>
<feature type="binding site" evidence="9">
    <location>
        <position position="171"/>
    </location>
    <ligand>
        <name>substrate</name>
    </ligand>
</feature>
<gene>
    <name evidence="9" type="primary">gmhA</name>
    <name evidence="11" type="ORF">IDJ76_16145</name>
</gene>
<dbReference type="PANTHER" id="PTHR30390">
    <property type="entry name" value="SEDOHEPTULOSE 7-PHOSPHATE ISOMERASE / DNAA INITIATOR-ASSOCIATING FACTOR FOR REPLICATION INITIATION"/>
    <property type="match status" value="1"/>
</dbReference>
<evidence type="ECO:0000313" key="12">
    <source>
        <dbReference type="Proteomes" id="UP000619078"/>
    </source>
</evidence>
<evidence type="ECO:0000313" key="11">
    <source>
        <dbReference type="EMBL" id="MBD1394640.1"/>
    </source>
</evidence>
<protein>
    <recommendedName>
        <fullName evidence="9">Phosphoheptose isomerase</fullName>
        <ecNumber evidence="9">5.3.1.28</ecNumber>
    </recommendedName>
    <alternativeName>
        <fullName evidence="9">Sedoheptulose 7-phosphate isomerase</fullName>
    </alternativeName>
</protein>
<dbReference type="InterPro" id="IPR035461">
    <property type="entry name" value="GmhA/DiaA"/>
</dbReference>
<evidence type="ECO:0000259" key="10">
    <source>
        <dbReference type="PROSITE" id="PS51464"/>
    </source>
</evidence>
<feature type="binding site" evidence="9">
    <location>
        <position position="124"/>
    </location>
    <ligand>
        <name>substrate</name>
    </ligand>
</feature>
<feature type="binding site" evidence="9">
    <location>
        <position position="171"/>
    </location>
    <ligand>
        <name>Zn(2+)</name>
        <dbReference type="ChEBI" id="CHEBI:29105"/>
    </ligand>
</feature>
<dbReference type="GO" id="GO:0005737">
    <property type="term" value="C:cytoplasm"/>
    <property type="evidence" value="ECO:0007669"/>
    <property type="project" value="UniProtKB-SubCell"/>
</dbReference>
<dbReference type="InterPro" id="IPR046348">
    <property type="entry name" value="SIS_dom_sf"/>
</dbReference>
<keyword evidence="4 9" id="KW-0963">Cytoplasm</keyword>
<dbReference type="RefSeq" id="WP_191164401.1">
    <property type="nucleotide sequence ID" value="NZ_JACWMX010000006.1"/>
</dbReference>
<dbReference type="GO" id="GO:1901135">
    <property type="term" value="P:carbohydrate derivative metabolic process"/>
    <property type="evidence" value="ECO:0007669"/>
    <property type="project" value="InterPro"/>
</dbReference>
<comment type="similarity">
    <text evidence="3 9">Belongs to the SIS family. GmhA subfamily.</text>
</comment>
<evidence type="ECO:0000256" key="5">
    <source>
        <dbReference type="ARBA" id="ARBA00022723"/>
    </source>
</evidence>
<keyword evidence="12" id="KW-1185">Reference proteome</keyword>
<evidence type="ECO:0000256" key="7">
    <source>
        <dbReference type="ARBA" id="ARBA00023235"/>
    </source>
</evidence>
<dbReference type="CDD" id="cd05006">
    <property type="entry name" value="SIS_GmhA"/>
    <property type="match status" value="1"/>
</dbReference>
<dbReference type="SUPFAM" id="SSF53697">
    <property type="entry name" value="SIS domain"/>
    <property type="match status" value="1"/>
</dbReference>
<comment type="pathway">
    <text evidence="9">Carbohydrate biosynthesis; D-glycero-D-manno-heptose 7-phosphate biosynthesis; D-glycero-alpha-D-manno-heptose 7-phosphate and D-glycero-beta-D-manno-heptose 7-phosphate from sedoheptulose 7-phosphate: step 1/1.</text>
</comment>
<comment type="subcellular location">
    <subcellularLocation>
        <location evidence="2 9">Cytoplasm</location>
    </subcellularLocation>
</comment>
<proteinExistence type="inferred from homology"/>